<evidence type="ECO:0000313" key="4">
    <source>
        <dbReference type="EMBL" id="GAF25599.1"/>
    </source>
</evidence>
<dbReference type="PANTHER" id="PTHR21666:SF270">
    <property type="entry name" value="MUREIN HYDROLASE ACTIVATOR ENVC"/>
    <property type="match status" value="1"/>
</dbReference>
<sequence length="249" mass="26188">MLKILASWKKLLSAGTLPGREGLARLQRVLRRRGLYLVLLALLFSGSYYLVTNKAVFHNTGVRATFQTSGTATPQAEPRPREPLSGATTVPPDLQGQSGARVAPATTPETAPAGKDAGQPALAAPVNGQIAVRYGFAYAPAFGDYRFHGGVDLAAPAGSQVKAASAGEVKQVEYSDAWRYRLTIDNGSGYQVVYANLASIKVAKGDKVQPGTVLGELGEPGTAEAGTQPHLHLELLKNGKTVDPVPAMQ</sequence>
<organism evidence="4">
    <name type="scientific">Moorella thermoacetica Y72</name>
    <dbReference type="NCBI Taxonomy" id="1325331"/>
    <lineage>
        <taxon>Bacteria</taxon>
        <taxon>Bacillati</taxon>
        <taxon>Bacillota</taxon>
        <taxon>Clostridia</taxon>
        <taxon>Neomoorellales</taxon>
        <taxon>Neomoorellaceae</taxon>
        <taxon>Neomoorella</taxon>
    </lineage>
</organism>
<gene>
    <name evidence="4" type="ORF">MTY_0935</name>
</gene>
<name>A0A0S6UAX5_NEOTH</name>
<dbReference type="AlphaFoldDB" id="A0A0S6UAX5"/>
<evidence type="ECO:0000256" key="1">
    <source>
        <dbReference type="SAM" id="MobiDB-lite"/>
    </source>
</evidence>
<feature type="domain" description="M23ase beta-sheet core" evidence="3">
    <location>
        <begin position="146"/>
        <end position="244"/>
    </location>
</feature>
<evidence type="ECO:0000259" key="3">
    <source>
        <dbReference type="Pfam" id="PF01551"/>
    </source>
</evidence>
<dbReference type="InterPro" id="IPR011055">
    <property type="entry name" value="Dup_hybrid_motif"/>
</dbReference>
<dbReference type="SUPFAM" id="SSF51261">
    <property type="entry name" value="Duplicated hybrid motif"/>
    <property type="match status" value="1"/>
</dbReference>
<accession>A0A0S6UAX5</accession>
<dbReference type="Proteomes" id="UP000063718">
    <property type="component" value="Unassembled WGS sequence"/>
</dbReference>
<dbReference type="CDD" id="cd12797">
    <property type="entry name" value="M23_peptidase"/>
    <property type="match status" value="1"/>
</dbReference>
<keyword evidence="2" id="KW-0812">Transmembrane</keyword>
<dbReference type="PANTHER" id="PTHR21666">
    <property type="entry name" value="PEPTIDASE-RELATED"/>
    <property type="match status" value="1"/>
</dbReference>
<dbReference type="InterPro" id="IPR050570">
    <property type="entry name" value="Cell_wall_metabolism_enzyme"/>
</dbReference>
<feature type="transmembrane region" description="Helical" evidence="2">
    <location>
        <begin position="34"/>
        <end position="51"/>
    </location>
</feature>
<keyword evidence="2" id="KW-0472">Membrane</keyword>
<evidence type="ECO:0000256" key="2">
    <source>
        <dbReference type="SAM" id="Phobius"/>
    </source>
</evidence>
<dbReference type="Pfam" id="PF01551">
    <property type="entry name" value="Peptidase_M23"/>
    <property type="match status" value="1"/>
</dbReference>
<protein>
    <submittedName>
        <fullName evidence="4">Membrane proteins related to metalloendopeptidases</fullName>
    </submittedName>
</protein>
<dbReference type="RefSeq" id="WP_025773529.1">
    <property type="nucleotide sequence ID" value="NZ_DF238840.1"/>
</dbReference>
<proteinExistence type="predicted"/>
<dbReference type="InterPro" id="IPR016047">
    <property type="entry name" value="M23ase_b-sheet_dom"/>
</dbReference>
<dbReference type="Gene3D" id="2.70.70.10">
    <property type="entry name" value="Glucose Permease (Domain IIA)"/>
    <property type="match status" value="1"/>
</dbReference>
<keyword evidence="2" id="KW-1133">Transmembrane helix</keyword>
<feature type="region of interest" description="Disordered" evidence="1">
    <location>
        <begin position="67"/>
        <end position="119"/>
    </location>
</feature>
<reference evidence="4" key="1">
    <citation type="journal article" date="2014" name="Gene">
        <title>Genome-guided analysis of transformation efficiency and carbon dioxide assimilation by Moorella thermoacetica Y72.</title>
        <authorList>
            <person name="Tsukahara K."/>
            <person name="Kita A."/>
            <person name="Nakashimada Y."/>
            <person name="Hoshino T."/>
            <person name="Murakami K."/>
        </authorList>
    </citation>
    <scope>NUCLEOTIDE SEQUENCE [LARGE SCALE GENOMIC DNA]</scope>
    <source>
        <strain evidence="4">Y72</strain>
    </source>
</reference>
<dbReference type="EMBL" id="DF238840">
    <property type="protein sequence ID" value="GAF25599.1"/>
    <property type="molecule type" value="Genomic_DNA"/>
</dbReference>
<feature type="compositionally biased region" description="Low complexity" evidence="1">
    <location>
        <begin position="103"/>
        <end position="113"/>
    </location>
</feature>
<dbReference type="GO" id="GO:0004222">
    <property type="term" value="F:metalloendopeptidase activity"/>
    <property type="evidence" value="ECO:0007669"/>
    <property type="project" value="TreeGrafter"/>
</dbReference>